<evidence type="ECO:0000313" key="8">
    <source>
        <dbReference type="Proteomes" id="UP000007490"/>
    </source>
</evidence>
<evidence type="ECO:0000256" key="4">
    <source>
        <dbReference type="ARBA" id="ARBA00022840"/>
    </source>
</evidence>
<evidence type="ECO:0000313" key="7">
    <source>
        <dbReference type="EMBL" id="ADZ08696.1"/>
    </source>
</evidence>
<dbReference type="GO" id="GO:0046872">
    <property type="term" value="F:metal ion binding"/>
    <property type="evidence" value="ECO:0007669"/>
    <property type="project" value="InterPro"/>
</dbReference>
<dbReference type="OrthoDB" id="11959at2157"/>
<protein>
    <submittedName>
        <fullName evidence="7">ATP-grasp fold domain protein, DUF201-type</fullName>
    </submittedName>
</protein>
<evidence type="ECO:0000256" key="2">
    <source>
        <dbReference type="ARBA" id="ARBA00022598"/>
    </source>
</evidence>
<sequence>MENILVVGASTRPVAAALNSAGFNVYSADYFGCEDLLPIVKEYRSILKYESHESTGFFSEKFTHNSLNKVAAEFVDDVDHIVCCSGADPSQFPKNKILGNQEINDVENKYKLYKTLKKRFEGLINIPSTFFVDKLEDANCIVQDNPEKKFLIKPLEGSGGVGITKFTPPLETIDNNGAILQEIVDGQNISTSVISSVDEARTILVNQQLIGNMGLGQLEKYGYCGNITPFTGLDQESIHNLKEISEEIILDLGLIGSNGLDMVLKDDGTPYIIEVNPRLQGSFEVAELSLGINMAQTHINACDGSLIENVKPRCFAIKQIVFAKERSLVGNMNHEGISDLPAKNVIIEKGEPVVTVVNSGMILENTMKTSHELVASVYQNLQPAPEKR</sequence>
<feature type="domain" description="ATP-grasp" evidence="6">
    <location>
        <begin position="116"/>
        <end position="303"/>
    </location>
</feature>
<keyword evidence="8" id="KW-1185">Reference proteome</keyword>
<evidence type="ECO:0000256" key="5">
    <source>
        <dbReference type="PROSITE-ProRule" id="PRU00409"/>
    </source>
</evidence>
<dbReference type="InterPro" id="IPR003806">
    <property type="entry name" value="ATP-grasp_PylC-type"/>
</dbReference>
<dbReference type="PROSITE" id="PS50975">
    <property type="entry name" value="ATP_GRASP"/>
    <property type="match status" value="1"/>
</dbReference>
<proteinExistence type="predicted"/>
<dbReference type="GeneID" id="10276881"/>
<dbReference type="STRING" id="877455.Metbo_0444"/>
<name>F0T974_METLA</name>
<dbReference type="RefSeq" id="WP_013644047.1">
    <property type="nucleotide sequence ID" value="NC_015216.1"/>
</dbReference>
<dbReference type="SUPFAM" id="SSF56059">
    <property type="entry name" value="Glutathione synthetase ATP-binding domain-like"/>
    <property type="match status" value="1"/>
</dbReference>
<dbReference type="InterPro" id="IPR016677">
    <property type="entry name" value="UCP016817_carboligase"/>
</dbReference>
<keyword evidence="3 5" id="KW-0547">Nucleotide-binding</keyword>
<dbReference type="InterPro" id="IPR005479">
    <property type="entry name" value="CPAse_ATP-bd"/>
</dbReference>
<dbReference type="eggNOG" id="arCOG01595">
    <property type="taxonomic scope" value="Archaea"/>
</dbReference>
<dbReference type="PROSITE" id="PS00867">
    <property type="entry name" value="CPSASE_2"/>
    <property type="match status" value="1"/>
</dbReference>
<keyword evidence="4 5" id="KW-0067">ATP-binding</keyword>
<evidence type="ECO:0000259" key="6">
    <source>
        <dbReference type="PROSITE" id="PS50975"/>
    </source>
</evidence>
<keyword evidence="2" id="KW-0436">Ligase</keyword>
<dbReference type="AlphaFoldDB" id="F0T974"/>
<evidence type="ECO:0000256" key="1">
    <source>
        <dbReference type="ARBA" id="ARBA00001936"/>
    </source>
</evidence>
<dbReference type="PANTHER" id="PTHR43055">
    <property type="entry name" value="FORMATE-DEPENDENT PHOSPHORIBOSYLGLYCINAMIDE FORMYLTRANSFERASE"/>
    <property type="match status" value="1"/>
</dbReference>
<dbReference type="PANTHER" id="PTHR43055:SF1">
    <property type="entry name" value="FORMATE-DEPENDENT PHOSPHORIBOSYLGLYCINAMIDE FORMYLTRANSFERASE"/>
    <property type="match status" value="1"/>
</dbReference>
<dbReference type="GO" id="GO:0016874">
    <property type="term" value="F:ligase activity"/>
    <property type="evidence" value="ECO:0007669"/>
    <property type="project" value="UniProtKB-KW"/>
</dbReference>
<dbReference type="HOGENOM" id="CLU_057102_0_0_2"/>
<dbReference type="GO" id="GO:0005829">
    <property type="term" value="C:cytosol"/>
    <property type="evidence" value="ECO:0007669"/>
    <property type="project" value="TreeGrafter"/>
</dbReference>
<accession>F0T974</accession>
<dbReference type="EMBL" id="CP002551">
    <property type="protein sequence ID" value="ADZ08696.1"/>
    <property type="molecule type" value="Genomic_DNA"/>
</dbReference>
<evidence type="ECO:0000256" key="3">
    <source>
        <dbReference type="ARBA" id="ARBA00022741"/>
    </source>
</evidence>
<gene>
    <name evidence="7" type="ordered locus">Metbo_0444</name>
</gene>
<dbReference type="GO" id="GO:0005524">
    <property type="term" value="F:ATP binding"/>
    <property type="evidence" value="ECO:0007669"/>
    <property type="project" value="UniProtKB-UniRule"/>
</dbReference>
<comment type="cofactor">
    <cofactor evidence="1">
        <name>Mn(2+)</name>
        <dbReference type="ChEBI" id="CHEBI:29035"/>
    </cofactor>
</comment>
<dbReference type="Proteomes" id="UP000007490">
    <property type="component" value="Chromosome"/>
</dbReference>
<dbReference type="PIRSF" id="PIRSF016817">
    <property type="entry name" value="UCP016817_carboligase"/>
    <property type="match status" value="1"/>
</dbReference>
<reference evidence="7 8" key="2">
    <citation type="journal article" date="2014" name="Int. J. Syst. Evol. Microbiol.">
        <title>Methanobacterium paludis sp. nov. and a novel strain of Methanobacterium lacus isolated from northern peatlands.</title>
        <authorList>
            <person name="Cadillo-Quiroz H."/>
            <person name="Brauer S.L."/>
            <person name="Goodson N."/>
            <person name="Yavitt J.B."/>
            <person name="Zinder S.H."/>
        </authorList>
    </citation>
    <scope>NUCLEOTIDE SEQUENCE [LARGE SCALE GENOMIC DNA]</scope>
    <source>
        <strain evidence="7 8">AL-21</strain>
    </source>
</reference>
<dbReference type="InterPro" id="IPR011761">
    <property type="entry name" value="ATP-grasp"/>
</dbReference>
<organism evidence="7 8">
    <name type="scientific">Methanobacterium lacus (strain AL-21)</name>
    <dbReference type="NCBI Taxonomy" id="877455"/>
    <lineage>
        <taxon>Archaea</taxon>
        <taxon>Methanobacteriati</taxon>
        <taxon>Methanobacteriota</taxon>
        <taxon>Methanomada group</taxon>
        <taxon>Methanobacteria</taxon>
        <taxon>Methanobacteriales</taxon>
        <taxon>Methanobacteriaceae</taxon>
        <taxon>Methanobacterium</taxon>
    </lineage>
</organism>
<dbReference type="KEGG" id="mel:Metbo_0444"/>
<dbReference type="Pfam" id="PF02655">
    <property type="entry name" value="ATP-grasp_3"/>
    <property type="match status" value="1"/>
</dbReference>
<dbReference type="Gene3D" id="3.30.470.20">
    <property type="entry name" value="ATP-grasp fold, B domain"/>
    <property type="match status" value="1"/>
</dbReference>
<reference evidence="8" key="1">
    <citation type="submission" date="2011-02" db="EMBL/GenBank/DDBJ databases">
        <title>Complete sequence of Methanobacterium sp. AL-21.</title>
        <authorList>
            <consortium name="US DOE Joint Genome Institute"/>
            <person name="Lucas S."/>
            <person name="Copeland A."/>
            <person name="Lapidus A."/>
            <person name="Cheng J.-F."/>
            <person name="Goodwin L."/>
            <person name="Pitluck S."/>
            <person name="Chertkov O."/>
            <person name="Detter J.C."/>
            <person name="Han C."/>
            <person name="Tapia R."/>
            <person name="Land M."/>
            <person name="Hauser L."/>
            <person name="Kyrpides N."/>
            <person name="Ivanova N."/>
            <person name="Mikhailova N."/>
            <person name="Pagani I."/>
            <person name="Cadillo-Quiroz H."/>
            <person name="Imachi H."/>
            <person name="Zinder S."/>
            <person name="Liu W."/>
            <person name="Woyke T."/>
        </authorList>
    </citation>
    <scope>NUCLEOTIDE SEQUENCE [LARGE SCALE GENOMIC DNA]</scope>
    <source>
        <strain evidence="8">AL-21</strain>
    </source>
</reference>